<comment type="similarity">
    <text evidence="2 10">Belongs to the class-I aminoacyl-tRNA synthetase family. Glutamate--tRNA ligase type 1 subfamily.</text>
</comment>
<dbReference type="GO" id="GO:0000049">
    <property type="term" value="F:tRNA binding"/>
    <property type="evidence" value="ECO:0007669"/>
    <property type="project" value="InterPro"/>
</dbReference>
<sequence>MADAPRVRFAPSPTGYLHVGGARTALFNWLFARHQGGAFILRIEDTDRQRSQPELTEAIIAGLEWLGLDWDEGPLHQADGIERHRVDAERLLESGAAYRCFCTPEELETMRAAAKEEGRAAAYDGRCREIPPEGAARRAASGEPHAVRFRMPLGLTEWDDLVQGVTRFQNRDIEDFVILRSDRTPTYNLAVVSDDLEMRISHVVRGADHISNTPKQIQIYRALGAELPAFCHVPLIMGPDGKRLSKRHGATAVGEYREAGFVPAGMRNFLALLGWSPGDDTEYMEPAELVTRFSLERINKKPAVFDLEKLEWLNGQHIANTPDPKLAEWIAPKLIDSGLSDEIEWKDRQDWFESVLHLVKTRARTLNELYDRVRPFFVPAVEYDPAAVKKHWKDPTGAAERLDRLRDELEGLEAWNEEALEAQLRALAEVMGIGAGKLIHPLRVALTGSAVSPGIFEVMNLLGRDVVLRRIDAAIDHLRGS</sequence>
<dbReference type="InterPro" id="IPR020751">
    <property type="entry name" value="aa-tRNA-synth_I_codon-bd_sub2"/>
</dbReference>
<dbReference type="Gene3D" id="1.10.10.350">
    <property type="match status" value="1"/>
</dbReference>
<dbReference type="EC" id="6.1.1.17" evidence="10"/>
<dbReference type="PROSITE" id="PS00178">
    <property type="entry name" value="AA_TRNA_LIGASE_I"/>
    <property type="match status" value="1"/>
</dbReference>
<evidence type="ECO:0000256" key="8">
    <source>
        <dbReference type="ARBA" id="ARBA00022917"/>
    </source>
</evidence>
<dbReference type="SUPFAM" id="SSF52374">
    <property type="entry name" value="Nucleotidylyl transferase"/>
    <property type="match status" value="1"/>
</dbReference>
<evidence type="ECO:0000313" key="14">
    <source>
        <dbReference type="Proteomes" id="UP000702544"/>
    </source>
</evidence>
<dbReference type="InterPro" id="IPR020058">
    <property type="entry name" value="Glu/Gln-tRNA-synth_Ib_cat-dom"/>
</dbReference>
<evidence type="ECO:0000256" key="1">
    <source>
        <dbReference type="ARBA" id="ARBA00004496"/>
    </source>
</evidence>
<keyword evidence="4 10" id="KW-0963">Cytoplasm</keyword>
<dbReference type="PRINTS" id="PR00987">
    <property type="entry name" value="TRNASYNTHGLU"/>
</dbReference>
<feature type="binding site" evidence="10">
    <location>
        <position position="100"/>
    </location>
    <ligand>
        <name>Zn(2+)</name>
        <dbReference type="ChEBI" id="CHEBI:29105"/>
    </ligand>
</feature>
<feature type="binding site" evidence="10">
    <location>
        <position position="127"/>
    </location>
    <ligand>
        <name>Zn(2+)</name>
        <dbReference type="ChEBI" id="CHEBI:29105"/>
    </ligand>
</feature>
<dbReference type="InterPro" id="IPR014729">
    <property type="entry name" value="Rossmann-like_a/b/a_fold"/>
</dbReference>
<keyword evidence="5 10" id="KW-0436">Ligase</keyword>
<dbReference type="InterPro" id="IPR045462">
    <property type="entry name" value="aa-tRNA-synth_I_cd-bd"/>
</dbReference>
<evidence type="ECO:0000256" key="9">
    <source>
        <dbReference type="ARBA" id="ARBA00023146"/>
    </source>
</evidence>
<evidence type="ECO:0000256" key="6">
    <source>
        <dbReference type="ARBA" id="ARBA00022741"/>
    </source>
</evidence>
<dbReference type="HAMAP" id="MF_00022">
    <property type="entry name" value="Glu_tRNA_synth_type1"/>
    <property type="match status" value="1"/>
</dbReference>
<proteinExistence type="inferred from homology"/>
<dbReference type="GO" id="GO:0005829">
    <property type="term" value="C:cytosol"/>
    <property type="evidence" value="ECO:0007669"/>
    <property type="project" value="TreeGrafter"/>
</dbReference>
<evidence type="ECO:0000256" key="7">
    <source>
        <dbReference type="ARBA" id="ARBA00022840"/>
    </source>
</evidence>
<evidence type="ECO:0000259" key="12">
    <source>
        <dbReference type="Pfam" id="PF19269"/>
    </source>
</evidence>
<dbReference type="EMBL" id="JAACAK010000112">
    <property type="protein sequence ID" value="NIR75993.1"/>
    <property type="molecule type" value="Genomic_DNA"/>
</dbReference>
<comment type="function">
    <text evidence="10">Catalyzes the attachment of glutamate to tRNA(Glu) in a two-step reaction: glutamate is first activated by ATP to form Glu-AMP and then transferred to the acceptor end of tRNA(Glu).</text>
</comment>
<feature type="short sequence motif" description="'HIGH' region" evidence="10">
    <location>
        <begin position="11"/>
        <end position="21"/>
    </location>
</feature>
<keyword evidence="6 10" id="KW-0547">Nucleotide-binding</keyword>
<dbReference type="GO" id="GO:0006424">
    <property type="term" value="P:glutamyl-tRNA aminoacylation"/>
    <property type="evidence" value="ECO:0007669"/>
    <property type="project" value="UniProtKB-UniRule"/>
</dbReference>
<comment type="subcellular location">
    <subcellularLocation>
        <location evidence="1 10">Cytoplasm</location>
    </subcellularLocation>
</comment>
<dbReference type="CDD" id="cd00808">
    <property type="entry name" value="GluRS_core"/>
    <property type="match status" value="1"/>
</dbReference>
<feature type="domain" description="Glutamyl/glutaminyl-tRNA synthetase class Ib catalytic" evidence="11">
    <location>
        <begin position="6"/>
        <end position="312"/>
    </location>
</feature>
<evidence type="ECO:0000259" key="11">
    <source>
        <dbReference type="Pfam" id="PF00749"/>
    </source>
</evidence>
<keyword evidence="7 10" id="KW-0067">ATP-binding</keyword>
<feature type="binding site" evidence="10">
    <location>
        <position position="129"/>
    </location>
    <ligand>
        <name>Zn(2+)</name>
        <dbReference type="ChEBI" id="CHEBI:29105"/>
    </ligand>
</feature>
<dbReference type="GO" id="GO:0004818">
    <property type="term" value="F:glutamate-tRNA ligase activity"/>
    <property type="evidence" value="ECO:0007669"/>
    <property type="project" value="UniProtKB-UniRule"/>
</dbReference>
<dbReference type="InterPro" id="IPR004527">
    <property type="entry name" value="Glu-tRNA-ligase_bac/mito"/>
</dbReference>
<dbReference type="SUPFAM" id="SSF48163">
    <property type="entry name" value="An anticodon-binding domain of class I aminoacyl-tRNA synthetases"/>
    <property type="match status" value="1"/>
</dbReference>
<keyword evidence="8 10" id="KW-0648">Protein biosynthesis</keyword>
<evidence type="ECO:0000256" key="10">
    <source>
        <dbReference type="HAMAP-Rule" id="MF_00022"/>
    </source>
</evidence>
<comment type="subunit">
    <text evidence="3 10">Monomer.</text>
</comment>
<dbReference type="NCBIfam" id="NF004315">
    <property type="entry name" value="PRK05710.1-4"/>
    <property type="match status" value="1"/>
</dbReference>
<dbReference type="FunFam" id="3.40.50.620:FF:000007">
    <property type="entry name" value="Glutamate--tRNA ligase"/>
    <property type="match status" value="1"/>
</dbReference>
<reference evidence="13 14" key="1">
    <citation type="submission" date="2020-01" db="EMBL/GenBank/DDBJ databases">
        <title>Genomes assembled from Gulf of Kutch pelagic sediment metagenomes.</title>
        <authorList>
            <person name="Chandrashekar M."/>
            <person name="Mahajan M.S."/>
            <person name="Dave K.J."/>
            <person name="Vatsa P."/>
            <person name="Nathani N.M."/>
        </authorList>
    </citation>
    <scope>NUCLEOTIDE SEQUENCE [LARGE SCALE GENOMIC DNA]</scope>
    <source>
        <strain evidence="13">KS3-K002</strain>
    </source>
</reference>
<dbReference type="InterPro" id="IPR033910">
    <property type="entry name" value="GluRS_core"/>
</dbReference>
<protein>
    <recommendedName>
        <fullName evidence="10">Glutamate--tRNA ligase</fullName>
        <ecNumber evidence="10">6.1.1.17</ecNumber>
    </recommendedName>
    <alternativeName>
        <fullName evidence="10">Glutamyl-tRNA synthetase</fullName>
        <shortName evidence="10">GluRS</shortName>
    </alternativeName>
</protein>
<feature type="domain" description="Aminoacyl-tRNA synthetase class I anticodon-binding" evidence="12">
    <location>
        <begin position="334"/>
        <end position="475"/>
    </location>
</feature>
<keyword evidence="10" id="KW-0479">Metal-binding</keyword>
<dbReference type="NCBIfam" id="TIGR00464">
    <property type="entry name" value="gltX_bact"/>
    <property type="match status" value="1"/>
</dbReference>
<dbReference type="InterPro" id="IPR008925">
    <property type="entry name" value="aa_tRNA-synth_I_cd-bd_sf"/>
</dbReference>
<dbReference type="InterPro" id="IPR049940">
    <property type="entry name" value="GluQ/Sye"/>
</dbReference>
<name>A0AAE5CCI8_9BACT</name>
<comment type="cofactor">
    <cofactor evidence="10">
        <name>Zn(2+)</name>
        <dbReference type="ChEBI" id="CHEBI:29105"/>
    </cofactor>
    <text evidence="10">Binds 1 zinc ion per subunit.</text>
</comment>
<keyword evidence="10" id="KW-0862">Zinc</keyword>
<dbReference type="AlphaFoldDB" id="A0AAE5CCI8"/>
<dbReference type="Proteomes" id="UP000702544">
    <property type="component" value="Unassembled WGS sequence"/>
</dbReference>
<dbReference type="GO" id="GO:0008270">
    <property type="term" value="F:zinc ion binding"/>
    <property type="evidence" value="ECO:0007669"/>
    <property type="project" value="UniProtKB-UniRule"/>
</dbReference>
<evidence type="ECO:0000256" key="5">
    <source>
        <dbReference type="ARBA" id="ARBA00022598"/>
    </source>
</evidence>
<comment type="caution">
    <text evidence="13">The sequence shown here is derived from an EMBL/GenBank/DDBJ whole genome shotgun (WGS) entry which is preliminary data.</text>
</comment>
<gene>
    <name evidence="10" type="primary">gltX</name>
    <name evidence="13" type="ORF">GWO12_12935</name>
</gene>
<evidence type="ECO:0000256" key="4">
    <source>
        <dbReference type="ARBA" id="ARBA00022490"/>
    </source>
</evidence>
<dbReference type="InterPro" id="IPR001412">
    <property type="entry name" value="aa-tRNA-synth_I_CS"/>
</dbReference>
<feature type="binding site" evidence="10">
    <location>
        <position position="246"/>
    </location>
    <ligand>
        <name>ATP</name>
        <dbReference type="ChEBI" id="CHEBI:30616"/>
    </ligand>
</feature>
<accession>A0AAE5CCI8</accession>
<feature type="binding site" evidence="10">
    <location>
        <position position="102"/>
    </location>
    <ligand>
        <name>Zn(2+)</name>
        <dbReference type="ChEBI" id="CHEBI:29105"/>
    </ligand>
</feature>
<dbReference type="Pfam" id="PF19269">
    <property type="entry name" value="Anticodon_2"/>
    <property type="match status" value="1"/>
</dbReference>
<dbReference type="Pfam" id="PF00749">
    <property type="entry name" value="tRNA-synt_1c"/>
    <property type="match status" value="1"/>
</dbReference>
<comment type="catalytic activity">
    <reaction evidence="10">
        <text>tRNA(Glu) + L-glutamate + ATP = L-glutamyl-tRNA(Glu) + AMP + diphosphate</text>
        <dbReference type="Rhea" id="RHEA:23540"/>
        <dbReference type="Rhea" id="RHEA-COMP:9663"/>
        <dbReference type="Rhea" id="RHEA-COMP:9680"/>
        <dbReference type="ChEBI" id="CHEBI:29985"/>
        <dbReference type="ChEBI" id="CHEBI:30616"/>
        <dbReference type="ChEBI" id="CHEBI:33019"/>
        <dbReference type="ChEBI" id="CHEBI:78442"/>
        <dbReference type="ChEBI" id="CHEBI:78520"/>
        <dbReference type="ChEBI" id="CHEBI:456215"/>
        <dbReference type="EC" id="6.1.1.17"/>
    </reaction>
</comment>
<dbReference type="PANTHER" id="PTHR43311">
    <property type="entry name" value="GLUTAMATE--TRNA LIGASE"/>
    <property type="match status" value="1"/>
</dbReference>
<organism evidence="13 14">
    <name type="scientific">Candidatus Kutchimonas denitrificans</name>
    <dbReference type="NCBI Taxonomy" id="3056748"/>
    <lineage>
        <taxon>Bacteria</taxon>
        <taxon>Pseudomonadati</taxon>
        <taxon>Gemmatimonadota</taxon>
        <taxon>Gemmatimonadia</taxon>
        <taxon>Candidatus Palauibacterales</taxon>
        <taxon>Candidatus Palauibacteraceae</taxon>
        <taxon>Candidatus Kutchimonas</taxon>
    </lineage>
</organism>
<keyword evidence="9 10" id="KW-0030">Aminoacyl-tRNA synthetase</keyword>
<dbReference type="InterPro" id="IPR000924">
    <property type="entry name" value="Glu/Gln-tRNA-synth"/>
</dbReference>
<dbReference type="Gene3D" id="3.40.50.620">
    <property type="entry name" value="HUPs"/>
    <property type="match status" value="1"/>
</dbReference>
<feature type="short sequence motif" description="'KMSKS' region" evidence="10">
    <location>
        <begin position="243"/>
        <end position="247"/>
    </location>
</feature>
<dbReference type="PANTHER" id="PTHR43311:SF2">
    <property type="entry name" value="GLUTAMATE--TRNA LIGASE, MITOCHONDRIAL-RELATED"/>
    <property type="match status" value="1"/>
</dbReference>
<dbReference type="GO" id="GO:0005524">
    <property type="term" value="F:ATP binding"/>
    <property type="evidence" value="ECO:0007669"/>
    <property type="project" value="UniProtKB-UniRule"/>
</dbReference>
<evidence type="ECO:0000256" key="2">
    <source>
        <dbReference type="ARBA" id="ARBA00007894"/>
    </source>
</evidence>
<evidence type="ECO:0000313" key="13">
    <source>
        <dbReference type="EMBL" id="NIR75993.1"/>
    </source>
</evidence>
<evidence type="ECO:0000256" key="3">
    <source>
        <dbReference type="ARBA" id="ARBA00011245"/>
    </source>
</evidence>